<dbReference type="EMBL" id="JAODAN010000012">
    <property type="protein sequence ID" value="KAK1920869.1"/>
    <property type="molecule type" value="Genomic_DNA"/>
</dbReference>
<keyword evidence="2" id="KW-1185">Reference proteome</keyword>
<accession>A0AAD9CS24</accession>
<reference evidence="1" key="1">
    <citation type="submission" date="2023-02" db="EMBL/GenBank/DDBJ databases">
        <title>Identification and recombinant expression of a fungal hydrolase from Papiliotrema laurentii that hydrolyzes apple cutin and clears colloidal polyester polyurethane.</title>
        <authorList>
            <consortium name="DOE Joint Genome Institute"/>
            <person name="Roman V.A."/>
            <person name="Bojanowski C."/>
            <person name="Crable B.R."/>
            <person name="Wagner D.N."/>
            <person name="Hung C.S."/>
            <person name="Nadeau L.J."/>
            <person name="Schratz L."/>
            <person name="Haridas S."/>
            <person name="Pangilinan J."/>
            <person name="Lipzen A."/>
            <person name="Na H."/>
            <person name="Yan M."/>
            <person name="Ng V."/>
            <person name="Grigoriev I.V."/>
            <person name="Spatafora J.W."/>
            <person name="Barlow D."/>
            <person name="Biffinger J."/>
            <person name="Kelley-Loughnane N."/>
            <person name="Varaljay V.A."/>
            <person name="Crookes-Goodson W.J."/>
        </authorList>
    </citation>
    <scope>NUCLEOTIDE SEQUENCE</scope>
    <source>
        <strain evidence="1">5307AH</strain>
    </source>
</reference>
<protein>
    <recommendedName>
        <fullName evidence="3">BTB domain-containing protein</fullName>
    </recommendedName>
</protein>
<dbReference type="Proteomes" id="UP001182556">
    <property type="component" value="Unassembled WGS sequence"/>
</dbReference>
<comment type="caution">
    <text evidence="1">The sequence shown here is derived from an EMBL/GenBank/DDBJ whole genome shotgun (WGS) entry which is preliminary data.</text>
</comment>
<evidence type="ECO:0000313" key="1">
    <source>
        <dbReference type="EMBL" id="KAK1920869.1"/>
    </source>
</evidence>
<organism evidence="1 2">
    <name type="scientific">Papiliotrema laurentii</name>
    <name type="common">Cryptococcus laurentii</name>
    <dbReference type="NCBI Taxonomy" id="5418"/>
    <lineage>
        <taxon>Eukaryota</taxon>
        <taxon>Fungi</taxon>
        <taxon>Dikarya</taxon>
        <taxon>Basidiomycota</taxon>
        <taxon>Agaricomycotina</taxon>
        <taxon>Tremellomycetes</taxon>
        <taxon>Tremellales</taxon>
        <taxon>Rhynchogastremaceae</taxon>
        <taxon>Papiliotrema</taxon>
    </lineage>
</organism>
<dbReference type="InterPro" id="IPR011333">
    <property type="entry name" value="SKP1/BTB/POZ_sf"/>
</dbReference>
<gene>
    <name evidence="1" type="ORF">DB88DRAFT_543097</name>
</gene>
<evidence type="ECO:0008006" key="3">
    <source>
        <dbReference type="Google" id="ProtNLM"/>
    </source>
</evidence>
<evidence type="ECO:0000313" key="2">
    <source>
        <dbReference type="Proteomes" id="UP001182556"/>
    </source>
</evidence>
<dbReference type="Gene3D" id="3.30.710.10">
    <property type="entry name" value="Potassium Channel Kv1.1, Chain A"/>
    <property type="match status" value="1"/>
</dbReference>
<dbReference type="AlphaFoldDB" id="A0AAD9CS24"/>
<name>A0AAD9CS24_PAPLA</name>
<sequence>MSETTRKDRQEHLTSTEHIVLVTVDGGHFEVDKEILCSSSEVFAARIEDFASSNELRLTHPTDTSVNVRYLLDVLDRPPSVPIPLTSLWQLASLIPLLQRYEFDTLLARFKALLRRQANDSSPGKIFVFLAAARLPNHDICASAIQHGGRETWYEVLRQAGEEVEEQVGIERDSREMGCFDIRGWSEAISTRIPGPILSALFAALRETDIRTDGGDRDWATVAQEFRRLG</sequence>
<proteinExistence type="predicted"/>